<dbReference type="AlphaFoldDB" id="A0AAE1EI57"/>
<reference evidence="2" key="1">
    <citation type="submission" date="2023-10" db="EMBL/GenBank/DDBJ databases">
        <title>Genome assemblies of two species of porcelain crab, Petrolisthes cinctipes and Petrolisthes manimaculis (Anomura: Porcellanidae).</title>
        <authorList>
            <person name="Angst P."/>
        </authorList>
    </citation>
    <scope>NUCLEOTIDE SEQUENCE</scope>
    <source>
        <strain evidence="2">PB745_01</strain>
        <tissue evidence="2">Gill</tissue>
    </source>
</reference>
<dbReference type="Proteomes" id="UP001286313">
    <property type="component" value="Unassembled WGS sequence"/>
</dbReference>
<feature type="region of interest" description="Disordered" evidence="1">
    <location>
        <begin position="100"/>
        <end position="147"/>
    </location>
</feature>
<gene>
    <name evidence="2" type="ORF">Pcinc_043148</name>
</gene>
<accession>A0AAE1EI57</accession>
<evidence type="ECO:0000313" key="3">
    <source>
        <dbReference type="Proteomes" id="UP001286313"/>
    </source>
</evidence>
<feature type="compositionally biased region" description="Polar residues" evidence="1">
    <location>
        <begin position="119"/>
        <end position="136"/>
    </location>
</feature>
<proteinExistence type="predicted"/>
<organism evidence="2 3">
    <name type="scientific">Petrolisthes cinctipes</name>
    <name type="common">Flat porcelain crab</name>
    <dbReference type="NCBI Taxonomy" id="88211"/>
    <lineage>
        <taxon>Eukaryota</taxon>
        <taxon>Metazoa</taxon>
        <taxon>Ecdysozoa</taxon>
        <taxon>Arthropoda</taxon>
        <taxon>Crustacea</taxon>
        <taxon>Multicrustacea</taxon>
        <taxon>Malacostraca</taxon>
        <taxon>Eumalacostraca</taxon>
        <taxon>Eucarida</taxon>
        <taxon>Decapoda</taxon>
        <taxon>Pleocyemata</taxon>
        <taxon>Anomura</taxon>
        <taxon>Galatheoidea</taxon>
        <taxon>Porcellanidae</taxon>
        <taxon>Petrolisthes</taxon>
    </lineage>
</organism>
<dbReference type="EMBL" id="JAWQEG010008530">
    <property type="protein sequence ID" value="KAK3850121.1"/>
    <property type="molecule type" value="Genomic_DNA"/>
</dbReference>
<sequence>MESGRQISCGGVPAAAARFPFCQTVPGAGLSKLESRTTCNPEQRMFVRPQLFGQMTVSYPRRRGIHFGPPGIPSALVTTAADGLRQLPSWPTPAPRLRAYLGSDNGEGAGGTLPHHPATSLSRTNSNVSDSATLSHVGSAAAGGEQS</sequence>
<name>A0AAE1EI57_PETCI</name>
<protein>
    <submittedName>
        <fullName evidence="2">Uncharacterized protein</fullName>
    </submittedName>
</protein>
<evidence type="ECO:0000256" key="1">
    <source>
        <dbReference type="SAM" id="MobiDB-lite"/>
    </source>
</evidence>
<keyword evidence="3" id="KW-1185">Reference proteome</keyword>
<evidence type="ECO:0000313" key="2">
    <source>
        <dbReference type="EMBL" id="KAK3850121.1"/>
    </source>
</evidence>
<comment type="caution">
    <text evidence="2">The sequence shown here is derived from an EMBL/GenBank/DDBJ whole genome shotgun (WGS) entry which is preliminary data.</text>
</comment>